<gene>
    <name evidence="11" type="ORF">CFIO01_05562</name>
</gene>
<keyword evidence="5" id="KW-0378">Hydrolase</keyword>
<evidence type="ECO:0000256" key="6">
    <source>
        <dbReference type="ARBA" id="ARBA00022807"/>
    </source>
</evidence>
<dbReference type="InterPro" id="IPR022105">
    <property type="entry name" value="DUF3645"/>
</dbReference>
<evidence type="ECO:0000256" key="4">
    <source>
        <dbReference type="ARBA" id="ARBA00022786"/>
    </source>
</evidence>
<evidence type="ECO:0000256" key="2">
    <source>
        <dbReference type="ARBA" id="ARBA00012759"/>
    </source>
</evidence>
<dbReference type="EC" id="3.4.19.12" evidence="2"/>
<dbReference type="InterPro" id="IPR051346">
    <property type="entry name" value="OTU_Deubiquitinase"/>
</dbReference>
<comment type="catalytic activity">
    <reaction evidence="1">
        <text>Thiol-dependent hydrolysis of ester, thioester, amide, peptide and isopeptide bonds formed by the C-terminal Gly of ubiquitin (a 76-residue protein attached to proteins as an intracellular targeting signal).</text>
        <dbReference type="EC" id="3.4.19.12"/>
    </reaction>
</comment>
<dbReference type="EMBL" id="JARH01001073">
    <property type="protein sequence ID" value="EXF73202.1"/>
    <property type="molecule type" value="Genomic_DNA"/>
</dbReference>
<accession>A0A010Q090</accession>
<evidence type="ECO:0000259" key="10">
    <source>
        <dbReference type="Pfam" id="PF20255"/>
    </source>
</evidence>
<dbReference type="PANTHER" id="PTHR13367:SF34">
    <property type="match status" value="1"/>
</dbReference>
<evidence type="ECO:0000313" key="11">
    <source>
        <dbReference type="EMBL" id="EXF73202.1"/>
    </source>
</evidence>
<evidence type="ECO:0000256" key="7">
    <source>
        <dbReference type="SAM" id="MobiDB-lite"/>
    </source>
</evidence>
<feature type="compositionally biased region" description="Basic and acidic residues" evidence="7">
    <location>
        <begin position="2848"/>
        <end position="2868"/>
    </location>
</feature>
<dbReference type="InterPro" id="IPR022099">
    <property type="entry name" value="DUF3638"/>
</dbReference>
<proteinExistence type="predicted"/>
<feature type="domain" description="DUF6606" evidence="10">
    <location>
        <begin position="9"/>
        <end position="286"/>
    </location>
</feature>
<evidence type="ECO:0000256" key="5">
    <source>
        <dbReference type="ARBA" id="ARBA00022801"/>
    </source>
</evidence>
<evidence type="ECO:0000256" key="1">
    <source>
        <dbReference type="ARBA" id="ARBA00000707"/>
    </source>
</evidence>
<protein>
    <recommendedName>
        <fullName evidence="2">ubiquitinyl hydrolase 1</fullName>
        <ecNumber evidence="2">3.4.19.12</ecNumber>
    </recommendedName>
</protein>
<feature type="domain" description="DUF3638" evidence="8">
    <location>
        <begin position="2041"/>
        <end position="2263"/>
    </location>
</feature>
<dbReference type="InterPro" id="IPR046541">
    <property type="entry name" value="DUF6606"/>
</dbReference>
<evidence type="ECO:0000259" key="8">
    <source>
        <dbReference type="Pfam" id="PF12340"/>
    </source>
</evidence>
<keyword evidence="12" id="KW-1185">Reference proteome</keyword>
<evidence type="ECO:0000259" key="9">
    <source>
        <dbReference type="Pfam" id="PF12359"/>
    </source>
</evidence>
<dbReference type="Pfam" id="PF20255">
    <property type="entry name" value="DUF6606"/>
    <property type="match status" value="1"/>
</dbReference>
<keyword evidence="6" id="KW-0788">Thiol protease</keyword>
<organism evidence="11 12">
    <name type="scientific">Colletotrichum fioriniae PJ7</name>
    <dbReference type="NCBI Taxonomy" id="1445577"/>
    <lineage>
        <taxon>Eukaryota</taxon>
        <taxon>Fungi</taxon>
        <taxon>Dikarya</taxon>
        <taxon>Ascomycota</taxon>
        <taxon>Pezizomycotina</taxon>
        <taxon>Sordariomycetes</taxon>
        <taxon>Hypocreomycetidae</taxon>
        <taxon>Glomerellales</taxon>
        <taxon>Glomerellaceae</taxon>
        <taxon>Colletotrichum</taxon>
        <taxon>Colletotrichum acutatum species complex</taxon>
    </lineage>
</organism>
<feature type="region of interest" description="Disordered" evidence="7">
    <location>
        <begin position="2843"/>
        <end position="2878"/>
    </location>
</feature>
<name>A0A010Q090_9PEZI</name>
<keyword evidence="4" id="KW-0833">Ubl conjugation pathway</keyword>
<dbReference type="OrthoDB" id="3182339at2759"/>
<dbReference type="eggNOG" id="ENOG502QUFK">
    <property type="taxonomic scope" value="Eukaryota"/>
</dbReference>
<dbReference type="GO" id="GO:0004843">
    <property type="term" value="F:cysteine-type deubiquitinase activity"/>
    <property type="evidence" value="ECO:0007669"/>
    <property type="project" value="UniProtKB-EC"/>
</dbReference>
<reference evidence="11 12" key="1">
    <citation type="submission" date="2014-02" db="EMBL/GenBank/DDBJ databases">
        <title>The genome sequence of Colletotrichum fioriniae PJ7.</title>
        <authorList>
            <person name="Baroncelli R."/>
            <person name="Thon M.R."/>
        </authorList>
    </citation>
    <scope>NUCLEOTIDE SEQUENCE [LARGE SCALE GENOMIC DNA]</scope>
    <source>
        <strain evidence="11 12">PJ7</strain>
    </source>
</reference>
<dbReference type="Proteomes" id="UP000020467">
    <property type="component" value="Unassembled WGS sequence"/>
</dbReference>
<evidence type="ECO:0000313" key="12">
    <source>
        <dbReference type="Proteomes" id="UP000020467"/>
    </source>
</evidence>
<dbReference type="GO" id="GO:0006508">
    <property type="term" value="P:proteolysis"/>
    <property type="evidence" value="ECO:0007669"/>
    <property type="project" value="UniProtKB-KW"/>
</dbReference>
<dbReference type="Pfam" id="PF12340">
    <property type="entry name" value="DUF3638"/>
    <property type="match status" value="1"/>
</dbReference>
<dbReference type="STRING" id="1445577.A0A010Q090"/>
<dbReference type="Pfam" id="PF12359">
    <property type="entry name" value="DUF3645"/>
    <property type="match status" value="1"/>
</dbReference>
<keyword evidence="3" id="KW-0645">Protease</keyword>
<sequence length="3120" mass="354287">MADRTSVYIYHHVFLPPQLPQSDDFSPINESALLEFVHDSVVGFREYVPESQASSVGIAIGLMQAMVRLHQPLGETVVIDESELLQILDDSGEKEPIVGTFSFNVRVQNAGILITRVDKAINVEAFELSPTNESVMSTKGRLRRSFPGVGVSIPVKRFVEPGFQDVLAATLAKMSSQAIGGTQPRAKKAGQFLDESRDTADPEMITEFMYSYLLANGEALTTTRILKNTREEVNWSSALLPWHRSSTWLLIRVSLQLLFTRAVTKDDSHLCLYKTFMIFLMARVLDRALTIGLPSDMLLAMVSKMSRRLLKLQAQPAPAAIDFVKEKMCLANKVISERWTRIQQQDSPTLGPKLDLLRTLDFDRDSIMRLEDLDSFLSTLRNRTTSATYHEFTPSWSLVSYRPSELQRAIRTPDNEHLHLHLICFERWVEIHLQSWLQEQLNNASNDACSTIRHAMESYYESASSFYTENPETTSIMLLTMLELWVACDKAAVRLCPLLAAFDHEIPRGPFQNLLLPTHGQMLRLRDAELYLNQRHCNSSGPSIYRECRSSNCFAARFFDDSYLHQQLKSSIEEKATRDREAKIQQLRKLKSHHESLMQRHRNTSCDYHQTLSSRHYTYVDVHSRNCSRCSYKKQADGMKIDVHEWPLPKNVTTAKSTVFELSVPKSFGYWREASMYMLFNVLKVHMKTSERPRANFPLRNYQALSRFYNHNVESQHIGLLSQDKPHMSTHRRSVSVGTATESSVLLDNGLNLAYFDDRRGCFISSFELSDEVAEKCTYRLPKASEALQQFLFRPSSNPSGPTPNTVIATLQDCPEGMTLEECKELASIPLGHSIQWMNILRQLFASTVDFKKRETGLIIQQCIYQAGPEGEDALRSSHSICREKLFPSIMLEGVTEAMQRFKSNWQSSTALASFTAVSRRLLSLSQDTEIQQKCLECLAEARNIAFSWARSLKIMSQNVSGDRERLNLQRRSLEVALICADSFNVDENFQEAIFSTTRSTSLFFQCSFAIQEGSQILLKSSDAFVRQLYCRWQKTSYLHWGYLAKMILSCKSFALDDAISAAWSAYEPSHKWNALSEKHSSWLASTTTSQTGQMAISYNLITGELLVNGVPLDHLPPSYLNHPSYQGLFGHMSLEIMPTSIQGMRFSAKRQYAGHVIHLGISQSLRHGESDLLVQAYHNQQRFDLIPRRLLAGKFPTKFVDDYVHWYDYDRNCVEFCQKSNPWKHDQSHWRLVPAPEDRWTLAKDGTSLIDVNSQSAKAISTIFRPLEDQYSIHIVHRKTDASLFVDLTKARLEFTYQSGETSLMSRQYRGMSVDANQSIGTLVGLKDKLVLRVDQPCHAAITPGRKVLVLEGRVSHQKSGEHVQVCIEKGEAACVHQYDVDARLGRLVLRGNLQSKLFLCYLHALTSFGIPDPLTGKTGTEEALNILDSASIRSSHVLTRENVALLGQLTELTPSRTYYPAHERVMQTVGWSPELSFLSQHGLFYNSVHSILQQAEELKFFHPQLYFSPPKLDHADRFLLERDNFRSSTFRVSGFGAESQSLEHDDIDYSARDRRSSQRQSQAFMVASLISRQTPSLVERLPHGLQGYLWNFLQSNGPVNGGAHALSTKEIAYNPELLSRTSQFIARNFLTMQKSLKRDVNKHRLMIWLATVAFFKKADMTMIQALASFHLRGKFAEIVSPVADHFDLSEGRSFVAARIRSCLQKHLVPLSQCPEARMKQKESDLESNWEFRARQEEHYSRKTKNSVAVLGELLEAQWPCSVPTIPLHHPDRKKWETYVHVDAALPGITALFKSWYNNLQFDAHLSSIAGLLPCDVRPVLLVEPRLSTPEITSRVLVRHQRCLNEDDLFRETTPCSVSERLIILDHDSIFEPQKHARGIAKEFKLPKLLSRFENRQLDQYERQYVIGLRSSFEALQYHQSTEVFIKPCYEAVVPTLLDYYHKCKSHVQKLQNLIEIALFGQNGANSATNIHNFYQRPRFSPLLLLRRLNHLHRDRTPITWRKYIVQYGIAVTQLQRAERMLASSGDAIALTNELQNSGHRNWSPEDHPDTLLLEIESGIMVRDVQERIAGQMRDPPAGQNAVMQLNMGEGKSSVILPMVAAATANGSQMVRTIVAKAQSKQMDQMLDDTLGGGLIQRQVYRMPFSRALKIGLSEAKTIHTLFKRCMESKGVLLIQPEHILSFQLMGFETAIAGKGDVSQSLIRSQQFLDEFSRNIVDESDENFNVKFELVYTMGSQQPVEHSPNRWVCIHEVLGVMRRFLSAAREADPTSIEVSSSHNGGFPRTRILREGARDALLSVLARHLSEAGLAGLPMSTQSRSLQQAVYTYITKFNLTSAEALEVESSMIWSPATKNTLLLLRGLIACQIFSFVFCQKRWRVEYGLDYTREPGTRLAVPYKAKDKPSARSEFSHPDVIITLTSLSYYYGGLNDAQLHQTFEHLLHSDQADMEYCVWVEDSDHLPVSFHQLSGINLDDGQCVRQIFPCIRYAKGTIDYFLQHIVFPKEVRAFPYKLSASGWDIGKETANPTTGFSGTNDSRAFLPLSVKQLDLPDQKHTNALVLECLLQEENSVALMPSTKAASKSDAETLLEMVVKLEPPARVILDVGAQILELDNIGVAKRWLEMTVDNDKTQAVIFCDEDDHIRVVDRKGRIESFQTSPFATQTDVCLVFLDEAHTRGTDLKLPETYRAAVTLGANLTKDRLVQACMRMRKLGKGQSVVFCVPDEINQKISSAFHLGNNILQVDHILEWSIMDTFKDLHRGIWLWANQGRRYQNQELLWEEAMMDDATLLSKTHAEKFLEEEAQTLETRYKPICQSASGGEHESHRGNVDAITERLLQFGGLNPESTSFREEQERELSPEVEQEREVQRPPAAKPAQHAIHPDVRAFVSHGVVKRESGGFLPAFKSFAKTSAAKEYDVSRIPRGLLVTADFARTIVPLGNGYVSDLFQRSVQWIMISASKTAEVTAAAIISPHEAQELLPEIERSSMVSLHIYAARPNLGFRPLDGLDLYVVPHQPVPRTLCQRLVTELNLFSGQLYIKSMDDYRDLRRFLTLDSEDTHMATLDGFEVDSDKIMNRGSLIQFFKTILMKVRRNCESIDKTHVGRILDQRALDASDLEKEK</sequence>
<evidence type="ECO:0000256" key="3">
    <source>
        <dbReference type="ARBA" id="ARBA00022670"/>
    </source>
</evidence>
<dbReference type="KEGG" id="cfj:CFIO01_05562"/>
<feature type="domain" description="DUF3645" evidence="9">
    <location>
        <begin position="2385"/>
        <end position="2420"/>
    </location>
</feature>
<dbReference type="HOGENOM" id="CLU_000211_1_0_1"/>
<dbReference type="PANTHER" id="PTHR13367">
    <property type="entry name" value="UBIQUITIN THIOESTERASE"/>
    <property type="match status" value="1"/>
</dbReference>
<comment type="caution">
    <text evidence="11">The sequence shown here is derived from an EMBL/GenBank/DDBJ whole genome shotgun (WGS) entry which is preliminary data.</text>
</comment>